<feature type="domain" description="NADAR" evidence="3">
    <location>
        <begin position="6"/>
        <end position="116"/>
    </location>
</feature>
<dbReference type="Gene3D" id="1.10.357.40">
    <property type="entry name" value="YbiA-like"/>
    <property type="match status" value="1"/>
</dbReference>
<dbReference type="EMBL" id="WVIC01000005">
    <property type="protein sequence ID" value="NCJ05599.1"/>
    <property type="molecule type" value="Genomic_DNA"/>
</dbReference>
<keyword evidence="5" id="KW-1185">Reference proteome</keyword>
<dbReference type="RefSeq" id="WP_161824080.1">
    <property type="nucleotide sequence ID" value="NZ_WVIC01000005.1"/>
</dbReference>
<protein>
    <submittedName>
        <fullName evidence="4">DUF1768 domain-containing protein</fullName>
    </submittedName>
</protein>
<name>A0A8K2AGW8_9CYAN</name>
<evidence type="ECO:0000313" key="5">
    <source>
        <dbReference type="Proteomes" id="UP000607397"/>
    </source>
</evidence>
<dbReference type="InterPro" id="IPR037238">
    <property type="entry name" value="YbiA-like_sf"/>
</dbReference>
<dbReference type="Pfam" id="PF08719">
    <property type="entry name" value="NADAR"/>
    <property type="match status" value="1"/>
</dbReference>
<dbReference type="Proteomes" id="UP000607397">
    <property type="component" value="Unassembled WGS sequence"/>
</dbReference>
<dbReference type="NCBIfam" id="TIGR02464">
    <property type="entry name" value="ribofla_fusion"/>
    <property type="match status" value="1"/>
</dbReference>
<dbReference type="AlphaFoldDB" id="A0A8K2AGW8"/>
<comment type="catalytic activity">
    <reaction evidence="1">
        <text>5-amino-6-(5-phospho-D-ribosylamino)uracil + H2O = 5,6-diaminouracil + D-ribose 5-phosphate</text>
        <dbReference type="Rhea" id="RHEA:55020"/>
        <dbReference type="ChEBI" id="CHEBI:15377"/>
        <dbReference type="ChEBI" id="CHEBI:46252"/>
        <dbReference type="ChEBI" id="CHEBI:58453"/>
        <dbReference type="ChEBI" id="CHEBI:78346"/>
    </reaction>
</comment>
<comment type="catalytic activity">
    <reaction evidence="2">
        <text>2,5-diamino-6-hydroxy-4-(5-phosphoribosylamino)-pyrimidine + H2O = 2,5,6-triamino-4-hydroxypyrimidine + D-ribose 5-phosphate</text>
        <dbReference type="Rhea" id="RHEA:23436"/>
        <dbReference type="ChEBI" id="CHEBI:15377"/>
        <dbReference type="ChEBI" id="CHEBI:58614"/>
        <dbReference type="ChEBI" id="CHEBI:78346"/>
        <dbReference type="ChEBI" id="CHEBI:137796"/>
    </reaction>
</comment>
<evidence type="ECO:0000259" key="3">
    <source>
        <dbReference type="Pfam" id="PF08719"/>
    </source>
</evidence>
<proteinExistence type="predicted"/>
<dbReference type="SUPFAM" id="SSF143990">
    <property type="entry name" value="YbiA-like"/>
    <property type="match status" value="1"/>
</dbReference>
<reference evidence="4" key="1">
    <citation type="submission" date="2019-12" db="EMBL/GenBank/DDBJ databases">
        <title>High-Quality draft genome sequences of three cyanobacteria isolated from the limestone walls of the Old Cathedral of Coimbra.</title>
        <authorList>
            <person name="Tiago I."/>
            <person name="Soares F."/>
            <person name="Portugal A."/>
        </authorList>
    </citation>
    <scope>NUCLEOTIDE SEQUENCE [LARGE SCALE GENOMIC DNA]</scope>
    <source>
        <strain evidence="4">C</strain>
    </source>
</reference>
<accession>A0A8K2AGW8</accession>
<dbReference type="CDD" id="cd15457">
    <property type="entry name" value="NADAR"/>
    <property type="match status" value="1"/>
</dbReference>
<organism evidence="4 5">
    <name type="scientific">Petrachloros mirabilis ULC683</name>
    <dbReference type="NCBI Taxonomy" id="2781853"/>
    <lineage>
        <taxon>Bacteria</taxon>
        <taxon>Bacillati</taxon>
        <taxon>Cyanobacteriota</taxon>
        <taxon>Cyanophyceae</taxon>
        <taxon>Synechococcales</taxon>
        <taxon>Petrachlorosaceae</taxon>
        <taxon>Petrachloros</taxon>
        <taxon>Petrachloros mirabilis</taxon>
    </lineage>
</organism>
<comment type="caution">
    <text evidence="4">The sequence shown here is derived from an EMBL/GenBank/DDBJ whole genome shotgun (WGS) entry which is preliminary data.</text>
</comment>
<evidence type="ECO:0000313" key="4">
    <source>
        <dbReference type="EMBL" id="NCJ05599.1"/>
    </source>
</evidence>
<gene>
    <name evidence="4" type="ORF">GS597_03565</name>
</gene>
<evidence type="ECO:0000256" key="2">
    <source>
        <dbReference type="ARBA" id="ARBA00000751"/>
    </source>
</evidence>
<evidence type="ECO:0000256" key="1">
    <source>
        <dbReference type="ARBA" id="ARBA00000022"/>
    </source>
</evidence>
<dbReference type="InterPro" id="IPR012816">
    <property type="entry name" value="NADAR"/>
</dbReference>
<sequence length="160" mass="18485">MFAIEKVWPTSEHYFQAQKHVGSPLEEDIRRAVGPRAAFKLGRSQQPRSDWAKVKDTVMYRAVRAKFEQNRKLREMLLSTGDAELIEHTVNDDYWGDGSGRNMLGCILMLIREEMRDSGTELGDESDRGCTVMMSWRVPLFAFFLTEITSYDPLRPDFSD</sequence>